<gene>
    <name evidence="9" type="primary">flgC</name>
    <name evidence="9" type="ORF">ACFOWX_01405</name>
</gene>
<dbReference type="PANTHER" id="PTHR30435">
    <property type="entry name" value="FLAGELLAR PROTEIN"/>
    <property type="match status" value="1"/>
</dbReference>
<keyword evidence="9" id="KW-0282">Flagellum</keyword>
<evidence type="ECO:0000259" key="8">
    <source>
        <dbReference type="Pfam" id="PF06429"/>
    </source>
</evidence>
<comment type="subunit">
    <text evidence="5 6">The basal body constitutes a major portion of the flagellar organelle and consists of four rings (L,P,S, and M) mounted on a central rod. The rod consists of about 26 subunits of FlgG in the distal portion, and FlgB, FlgC and FlgF are thought to build up the proximal portion of the rod with about 6 subunits each.</text>
</comment>
<dbReference type="Pfam" id="PF06429">
    <property type="entry name" value="Flg_bbr_C"/>
    <property type="match status" value="1"/>
</dbReference>
<dbReference type="InterPro" id="IPR006299">
    <property type="entry name" value="FlgC"/>
</dbReference>
<dbReference type="EMBL" id="JBHSDH010000007">
    <property type="protein sequence ID" value="MFC4291064.1"/>
    <property type="molecule type" value="Genomic_DNA"/>
</dbReference>
<proteinExistence type="inferred from homology"/>
<name>A0ABV8REE6_9SPHN</name>
<evidence type="ECO:0000256" key="3">
    <source>
        <dbReference type="ARBA" id="ARBA00017941"/>
    </source>
</evidence>
<feature type="domain" description="Flagellar basal body rod protein N-terminal" evidence="7">
    <location>
        <begin position="6"/>
        <end position="31"/>
    </location>
</feature>
<evidence type="ECO:0000256" key="5">
    <source>
        <dbReference type="ARBA" id="ARBA00025933"/>
    </source>
</evidence>
<feature type="domain" description="Flagellar basal-body/hook protein C-terminal" evidence="8">
    <location>
        <begin position="95"/>
        <end position="137"/>
    </location>
</feature>
<dbReference type="RefSeq" id="WP_381420665.1">
    <property type="nucleotide sequence ID" value="NZ_JBHSDH010000007.1"/>
</dbReference>
<evidence type="ECO:0000256" key="2">
    <source>
        <dbReference type="ARBA" id="ARBA00009677"/>
    </source>
</evidence>
<dbReference type="InterPro" id="IPR001444">
    <property type="entry name" value="Flag_bb_rod_N"/>
</dbReference>
<evidence type="ECO:0000256" key="4">
    <source>
        <dbReference type="ARBA" id="ARBA00023143"/>
    </source>
</evidence>
<protein>
    <recommendedName>
        <fullName evidence="3 6">Flagellar basal-body rod protein FlgC</fullName>
    </recommendedName>
</protein>
<keyword evidence="9" id="KW-0966">Cell projection</keyword>
<keyword evidence="10" id="KW-1185">Reference proteome</keyword>
<dbReference type="PANTHER" id="PTHR30435:SF2">
    <property type="entry name" value="FLAGELLAR BASAL-BODY ROD PROTEIN FLGC"/>
    <property type="match status" value="1"/>
</dbReference>
<comment type="similarity">
    <text evidence="2">Belongs to the flagella basal body rod proteins family.</text>
</comment>
<sequence>MNAMEISLTGMDVEWQRLEVIAQNLANANTVVDRLGDAYQPLRLLSGPAPASFSAALDNAKNPDLRGVSVYSVEPQNLALRRVYEPEHPQADSEGYVNYPGLSHSAEMTLMVKTARSYEANIVAFNTARQMYSKALDIGRRSA</sequence>
<comment type="caution">
    <text evidence="9">The sequence shown here is derived from an EMBL/GenBank/DDBJ whole genome shotgun (WGS) entry which is preliminary data.</text>
</comment>
<reference evidence="10" key="1">
    <citation type="journal article" date="2019" name="Int. J. Syst. Evol. Microbiol.">
        <title>The Global Catalogue of Microorganisms (GCM) 10K type strain sequencing project: providing services to taxonomists for standard genome sequencing and annotation.</title>
        <authorList>
            <consortium name="The Broad Institute Genomics Platform"/>
            <consortium name="The Broad Institute Genome Sequencing Center for Infectious Disease"/>
            <person name="Wu L."/>
            <person name="Ma J."/>
        </authorList>
    </citation>
    <scope>NUCLEOTIDE SEQUENCE [LARGE SCALE GENOMIC DNA]</scope>
    <source>
        <strain evidence="10">CECT 8531</strain>
    </source>
</reference>
<accession>A0ABV8REE6</accession>
<dbReference type="InterPro" id="IPR010930">
    <property type="entry name" value="Flg_bb/hook_C_dom"/>
</dbReference>
<keyword evidence="4 6" id="KW-0975">Bacterial flagellum</keyword>
<dbReference type="Proteomes" id="UP001595887">
    <property type="component" value="Unassembled WGS sequence"/>
</dbReference>
<evidence type="ECO:0000256" key="1">
    <source>
        <dbReference type="ARBA" id="ARBA00004117"/>
    </source>
</evidence>
<keyword evidence="9" id="KW-0969">Cilium</keyword>
<evidence type="ECO:0000313" key="9">
    <source>
        <dbReference type="EMBL" id="MFC4291064.1"/>
    </source>
</evidence>
<evidence type="ECO:0000313" key="10">
    <source>
        <dbReference type="Proteomes" id="UP001595887"/>
    </source>
</evidence>
<organism evidence="9 10">
    <name type="scientific">Sphingorhabdus arenilitoris</name>
    <dbReference type="NCBI Taxonomy" id="1490041"/>
    <lineage>
        <taxon>Bacteria</taxon>
        <taxon>Pseudomonadati</taxon>
        <taxon>Pseudomonadota</taxon>
        <taxon>Alphaproteobacteria</taxon>
        <taxon>Sphingomonadales</taxon>
        <taxon>Sphingomonadaceae</taxon>
        <taxon>Sphingorhabdus</taxon>
    </lineage>
</organism>
<evidence type="ECO:0000259" key="7">
    <source>
        <dbReference type="Pfam" id="PF00460"/>
    </source>
</evidence>
<dbReference type="Pfam" id="PF00460">
    <property type="entry name" value="Flg_bb_rod"/>
    <property type="match status" value="1"/>
</dbReference>
<comment type="subcellular location">
    <subcellularLocation>
        <location evidence="1 6">Bacterial flagellum basal body</location>
    </subcellularLocation>
</comment>
<evidence type="ECO:0000256" key="6">
    <source>
        <dbReference type="RuleBase" id="RU362062"/>
    </source>
</evidence>
<dbReference type="NCBIfam" id="TIGR01395">
    <property type="entry name" value="FlgC"/>
    <property type="match status" value="1"/>
</dbReference>